<evidence type="ECO:0000256" key="2">
    <source>
        <dbReference type="RuleBase" id="RU365003"/>
    </source>
</evidence>
<keyword evidence="2" id="KW-0962">Peroxisome biogenesis</keyword>
<dbReference type="GO" id="GO:0005778">
    <property type="term" value="C:peroxisomal membrane"/>
    <property type="evidence" value="ECO:0007669"/>
    <property type="project" value="UniProtKB-SubCell"/>
</dbReference>
<gene>
    <name evidence="3" type="ORF">H0E87_024298</name>
</gene>
<keyword evidence="2" id="KW-0472">Membrane</keyword>
<evidence type="ECO:0000313" key="4">
    <source>
        <dbReference type="Proteomes" id="UP000807159"/>
    </source>
</evidence>
<dbReference type="Proteomes" id="UP000807159">
    <property type="component" value="Chromosome 14"/>
</dbReference>
<dbReference type="Pfam" id="PF08610">
    <property type="entry name" value="Pex16"/>
    <property type="match status" value="1"/>
</dbReference>
<evidence type="ECO:0000313" key="3">
    <source>
        <dbReference type="EMBL" id="KAH8488590.1"/>
    </source>
</evidence>
<protein>
    <recommendedName>
        <fullName evidence="2">Peroxisomal membrane protein PEX16</fullName>
    </recommendedName>
</protein>
<dbReference type="PANTHER" id="PTHR13299:SF0">
    <property type="entry name" value="PEROXISOMAL MEMBRANE PROTEIN PEX16"/>
    <property type="match status" value="1"/>
</dbReference>
<name>A0A8T2X6F5_POPDE</name>
<accession>A0A8T2X6F5</accession>
<proteinExistence type="inferred from homology"/>
<keyword evidence="2" id="KW-1133">Transmembrane helix</keyword>
<keyword evidence="4" id="KW-1185">Reference proteome</keyword>
<feature type="transmembrane region" description="Helical" evidence="2">
    <location>
        <begin position="301"/>
        <end position="321"/>
    </location>
</feature>
<evidence type="ECO:0000256" key="1">
    <source>
        <dbReference type="ARBA" id="ARBA00009505"/>
    </source>
</evidence>
<keyword evidence="2" id="KW-0812">Transmembrane</keyword>
<comment type="subcellular location">
    <subcellularLocation>
        <location evidence="2">Peroxisome membrane</location>
    </subcellularLocation>
</comment>
<dbReference type="PANTHER" id="PTHR13299">
    <property type="entry name" value="PEROXISOMAL MEMBRANE PROTEIN PEX16"/>
    <property type="match status" value="1"/>
</dbReference>
<comment type="similarity">
    <text evidence="1 2">Belongs to the peroxin-16 family.</text>
</comment>
<dbReference type="AlphaFoldDB" id="A0A8T2X6F5"/>
<comment type="caution">
    <text evidence="3">The sequence shown here is derived from an EMBL/GenBank/DDBJ whole genome shotgun (WGS) entry which is preliminary data.</text>
</comment>
<organism evidence="3 4">
    <name type="scientific">Populus deltoides</name>
    <name type="common">Eastern poplar</name>
    <name type="synonym">Eastern cottonwood</name>
    <dbReference type="NCBI Taxonomy" id="3696"/>
    <lineage>
        <taxon>Eukaryota</taxon>
        <taxon>Viridiplantae</taxon>
        <taxon>Streptophyta</taxon>
        <taxon>Embryophyta</taxon>
        <taxon>Tracheophyta</taxon>
        <taxon>Spermatophyta</taxon>
        <taxon>Magnoliopsida</taxon>
        <taxon>eudicotyledons</taxon>
        <taxon>Gunneridae</taxon>
        <taxon>Pentapetalae</taxon>
        <taxon>rosids</taxon>
        <taxon>fabids</taxon>
        <taxon>Malpighiales</taxon>
        <taxon>Salicaceae</taxon>
        <taxon>Saliceae</taxon>
        <taxon>Populus</taxon>
    </lineage>
</organism>
<keyword evidence="2" id="KW-0576">Peroxisome</keyword>
<dbReference type="InterPro" id="IPR013919">
    <property type="entry name" value="Pex16"/>
</dbReference>
<comment type="caution">
    <text evidence="2">Lacks conserved residue(s) required for the propagation of feature annotation.</text>
</comment>
<sequence length="428" mass="48403">MHDQLLLQESKGEDGIKKEEMGISHSREDVQARQLEARMESQEVAGGCCSLYWRRWQELCTATPAPAKTCFSRFTAKIQLVGELSLSVSYFIFLRGFEAMEAYKKWVRRNKDYVHSLESLANGLTWLLPERFSASEIGPEAVTAILGIVTAINEHIIDTTPTQMLADPVKPDSFPYSLCISAIKDLETLVEVAAQHYYGDDKKWNFIAVTEATKVLVRLALFRNSGYKMLLHGGETPNIEKHLGFSSSQHNGGGFGENARMGSDPVWLRGVQHKQAIMEPPPQMIERPSLSMILSEKGVQGALFLMGEVLFITRPLIYVLLIRKYGIRSWIPWFLSLAVDTIGAGFLTQVTKSRDYHLTASEQDELKRRKLLWALYLMRDPFFSKYTRQRLQSTEKLLEPVPIIGLLTAKIVELVVGAQTRYTYMSGS</sequence>
<dbReference type="EMBL" id="JACEGQ020000014">
    <property type="protein sequence ID" value="KAH8488590.1"/>
    <property type="molecule type" value="Genomic_DNA"/>
</dbReference>
<dbReference type="GO" id="GO:0007031">
    <property type="term" value="P:peroxisome organization"/>
    <property type="evidence" value="ECO:0007669"/>
    <property type="project" value="UniProtKB-KW"/>
</dbReference>
<reference evidence="3" key="1">
    <citation type="journal article" date="2021" name="J. Hered.">
        <title>Genome Assembly of Salicaceae Populus deltoides (Eastern Cottonwood) I-69 Based on Nanopore Sequencing and Hi-C Technologies.</title>
        <authorList>
            <person name="Bai S."/>
            <person name="Wu H."/>
            <person name="Zhang J."/>
            <person name="Pan Z."/>
            <person name="Zhao W."/>
            <person name="Li Z."/>
            <person name="Tong C."/>
        </authorList>
    </citation>
    <scope>NUCLEOTIDE SEQUENCE</scope>
    <source>
        <tissue evidence="3">Leaf</tissue>
    </source>
</reference>